<evidence type="ECO:0000313" key="4">
    <source>
        <dbReference type="Proteomes" id="UP000056090"/>
    </source>
</evidence>
<dbReference type="eggNOG" id="COG0346">
    <property type="taxonomic scope" value="Bacteria"/>
</dbReference>
<reference evidence="3 5" key="2">
    <citation type="journal article" date="2018" name="Nat. Biotechnol.">
        <title>A standardized bacterial taxonomy based on genome phylogeny substantially revises the tree of life.</title>
        <authorList>
            <person name="Parks D.H."/>
            <person name="Chuvochina M."/>
            <person name="Waite D.W."/>
            <person name="Rinke C."/>
            <person name="Skarshewski A."/>
            <person name="Chaumeil P.A."/>
            <person name="Hugenholtz P."/>
        </authorList>
    </citation>
    <scope>NUCLEOTIDE SEQUENCE [LARGE SCALE GENOMIC DNA]</scope>
    <source>
        <strain evidence="3">UBA11621</strain>
    </source>
</reference>
<dbReference type="KEGG" id="aaus:EP12_02790"/>
<name>A0A075NSY6_9ALTE</name>
<evidence type="ECO:0000313" key="3">
    <source>
        <dbReference type="EMBL" id="HBU51890.1"/>
    </source>
</evidence>
<dbReference type="Proteomes" id="UP000056090">
    <property type="component" value="Chromosome"/>
</dbReference>
<dbReference type="Pfam" id="PF00903">
    <property type="entry name" value="Glyoxalase"/>
    <property type="match status" value="1"/>
</dbReference>
<dbReference type="PANTHER" id="PTHR36437">
    <property type="entry name" value="GLYOXALASE/BLEOMYCIN RESISTANCE PROTEIN/DIOXYGENASE"/>
    <property type="match status" value="1"/>
</dbReference>
<reference evidence="2 4" key="1">
    <citation type="submission" date="2014-06" db="EMBL/GenBank/DDBJ databases">
        <title>Genomes of Alteromonas australica, a world apart.</title>
        <authorList>
            <person name="Gonzaga A."/>
            <person name="Lopez-Perez M."/>
            <person name="Rodriguez-Valera F."/>
        </authorList>
    </citation>
    <scope>NUCLEOTIDE SEQUENCE [LARGE SCALE GENOMIC DNA]</scope>
    <source>
        <strain evidence="2 4">H 17</strain>
    </source>
</reference>
<dbReference type="InterPro" id="IPR029068">
    <property type="entry name" value="Glyas_Bleomycin-R_OHBP_Dase"/>
</dbReference>
<keyword evidence="4" id="KW-1185">Reference proteome</keyword>
<dbReference type="GeneID" id="78253848"/>
<dbReference type="RefSeq" id="WP_044055866.1">
    <property type="nucleotide sequence ID" value="NZ_CAJXAX010000020.1"/>
</dbReference>
<dbReference type="EMBL" id="CP008849">
    <property type="protein sequence ID" value="AIF97684.1"/>
    <property type="molecule type" value="Genomic_DNA"/>
</dbReference>
<dbReference type="KEGG" id="aal:EP13_02680"/>
<dbReference type="SUPFAM" id="SSF54593">
    <property type="entry name" value="Glyoxalase/Bleomycin resistance protein/Dihydroxybiphenyl dioxygenase"/>
    <property type="match status" value="1"/>
</dbReference>
<gene>
    <name evidence="3" type="ORF">DEB45_11580</name>
    <name evidence="2" type="ORF">EP13_02680</name>
</gene>
<proteinExistence type="predicted"/>
<dbReference type="Proteomes" id="UP000264779">
    <property type="component" value="Unassembled WGS sequence"/>
</dbReference>
<sequence length="129" mass="14775">MPHNLSAISYFVDDYDSAIDYFTHTLGFTLSEDKSTGKDSRFVLVTPRGSSASILLMRASNEEERALIGKQAADRVFMILASEDFWRDYDTFKQKGVEFLESPREEPYGTVAIFRDKYGNKWDLIQPTV</sequence>
<feature type="domain" description="VOC" evidence="1">
    <location>
        <begin position="4"/>
        <end position="127"/>
    </location>
</feature>
<dbReference type="OrthoDB" id="9794917at2"/>
<organism evidence="2 4">
    <name type="scientific">Alteromonas australica</name>
    <dbReference type="NCBI Taxonomy" id="589873"/>
    <lineage>
        <taxon>Bacteria</taxon>
        <taxon>Pseudomonadati</taxon>
        <taxon>Pseudomonadota</taxon>
        <taxon>Gammaproteobacteria</taxon>
        <taxon>Alteromonadales</taxon>
        <taxon>Alteromonadaceae</taxon>
        <taxon>Alteromonas/Salinimonas group</taxon>
        <taxon>Alteromonas</taxon>
    </lineage>
</organism>
<evidence type="ECO:0000313" key="5">
    <source>
        <dbReference type="Proteomes" id="UP000264779"/>
    </source>
</evidence>
<dbReference type="PANTHER" id="PTHR36437:SF2">
    <property type="entry name" value="GLYOXALASE_BLEOMYCIN RESISTANCE PROTEIN_DIOXYGENASE"/>
    <property type="match status" value="1"/>
</dbReference>
<protein>
    <submittedName>
        <fullName evidence="3">Glyoxalase</fullName>
    </submittedName>
</protein>
<dbReference type="PROSITE" id="PS51819">
    <property type="entry name" value="VOC"/>
    <property type="match status" value="1"/>
</dbReference>
<dbReference type="AlphaFoldDB" id="A0A075NSY6"/>
<dbReference type="InterPro" id="IPR037523">
    <property type="entry name" value="VOC_core"/>
</dbReference>
<accession>A0A075NSY6</accession>
<evidence type="ECO:0000259" key="1">
    <source>
        <dbReference type="PROSITE" id="PS51819"/>
    </source>
</evidence>
<dbReference type="Gene3D" id="3.10.180.10">
    <property type="entry name" value="2,3-Dihydroxybiphenyl 1,2-Dioxygenase, domain 1"/>
    <property type="match status" value="1"/>
</dbReference>
<dbReference type="PATRIC" id="fig|589873.4.peg.596"/>
<dbReference type="InterPro" id="IPR004360">
    <property type="entry name" value="Glyas_Fos-R_dOase_dom"/>
</dbReference>
<evidence type="ECO:0000313" key="2">
    <source>
        <dbReference type="EMBL" id="AIF97684.1"/>
    </source>
</evidence>
<dbReference type="EMBL" id="DONK01000171">
    <property type="protein sequence ID" value="HBU51890.1"/>
    <property type="molecule type" value="Genomic_DNA"/>
</dbReference>